<feature type="region of interest" description="Disordered" evidence="4">
    <location>
        <begin position="99"/>
        <end position="123"/>
    </location>
</feature>
<dbReference type="Gene3D" id="6.10.140.2220">
    <property type="match status" value="1"/>
</dbReference>
<keyword evidence="3" id="KW-0862">Zinc</keyword>
<dbReference type="InterPro" id="IPR011990">
    <property type="entry name" value="TPR-like_helical_dom_sf"/>
</dbReference>
<dbReference type="Gene3D" id="2.170.270.10">
    <property type="entry name" value="SET domain"/>
    <property type="match status" value="1"/>
</dbReference>
<gene>
    <name evidence="6" type="ORF">JMJ35_001939</name>
</gene>
<evidence type="ECO:0000256" key="1">
    <source>
        <dbReference type="ARBA" id="ARBA00022723"/>
    </source>
</evidence>
<keyword evidence="2" id="KW-0863">Zinc-finger</keyword>
<evidence type="ECO:0000256" key="3">
    <source>
        <dbReference type="ARBA" id="ARBA00022833"/>
    </source>
</evidence>
<dbReference type="PANTHER" id="PTHR12197">
    <property type="entry name" value="HISTONE-LYSINE N-METHYLTRANSFERASE SMYD"/>
    <property type="match status" value="1"/>
</dbReference>
<proteinExistence type="predicted"/>
<reference evidence="6" key="1">
    <citation type="submission" date="2023-03" db="EMBL/GenBank/DDBJ databases">
        <title>Complete genome of Cladonia borealis.</title>
        <authorList>
            <person name="Park H."/>
        </authorList>
    </citation>
    <scope>NUCLEOTIDE SEQUENCE</scope>
    <source>
        <strain evidence="6">ANT050790</strain>
    </source>
</reference>
<evidence type="ECO:0000256" key="2">
    <source>
        <dbReference type="ARBA" id="ARBA00022771"/>
    </source>
</evidence>
<dbReference type="Gene3D" id="1.25.40.10">
    <property type="entry name" value="Tetratricopeptide repeat domain"/>
    <property type="match status" value="1"/>
</dbReference>
<dbReference type="InterPro" id="IPR002893">
    <property type="entry name" value="Znf_MYND"/>
</dbReference>
<accession>A0AA39R6U1</accession>
<dbReference type="PANTHER" id="PTHR12197:SF273">
    <property type="entry name" value="MYND-TYPE ZINC FINGER PROTEIN SAMB"/>
    <property type="match status" value="1"/>
</dbReference>
<dbReference type="InterPro" id="IPR046341">
    <property type="entry name" value="SET_dom_sf"/>
</dbReference>
<dbReference type="Gene3D" id="1.10.220.160">
    <property type="match status" value="1"/>
</dbReference>
<dbReference type="GO" id="GO:0005634">
    <property type="term" value="C:nucleus"/>
    <property type="evidence" value="ECO:0007669"/>
    <property type="project" value="TreeGrafter"/>
</dbReference>
<evidence type="ECO:0000256" key="4">
    <source>
        <dbReference type="SAM" id="MobiDB-lite"/>
    </source>
</evidence>
<feature type="domain" description="MYND-type" evidence="5">
    <location>
        <begin position="298"/>
        <end position="343"/>
    </location>
</feature>
<dbReference type="SUPFAM" id="SSF82199">
    <property type="entry name" value="SET domain"/>
    <property type="match status" value="1"/>
</dbReference>
<comment type="caution">
    <text evidence="6">The sequence shown here is derived from an EMBL/GenBank/DDBJ whole genome shotgun (WGS) entry which is preliminary data.</text>
</comment>
<keyword evidence="1" id="KW-0479">Metal-binding</keyword>
<dbReference type="InterPro" id="IPR050869">
    <property type="entry name" value="H3K4_H4K5_MeTrfase"/>
</dbReference>
<name>A0AA39R6U1_9LECA</name>
<feature type="compositionally biased region" description="Acidic residues" evidence="4">
    <location>
        <begin position="103"/>
        <end position="117"/>
    </location>
</feature>
<dbReference type="AlphaFoldDB" id="A0AA39R6U1"/>
<evidence type="ECO:0000313" key="6">
    <source>
        <dbReference type="EMBL" id="KAK0515905.1"/>
    </source>
</evidence>
<dbReference type="EMBL" id="JAFEKC020000003">
    <property type="protein sequence ID" value="KAK0515905.1"/>
    <property type="molecule type" value="Genomic_DNA"/>
</dbReference>
<protein>
    <recommendedName>
        <fullName evidence="5">MYND-type domain-containing protein</fullName>
    </recommendedName>
</protein>
<dbReference type="SUPFAM" id="SSF48452">
    <property type="entry name" value="TPR-like"/>
    <property type="match status" value="1"/>
</dbReference>
<organism evidence="6 7">
    <name type="scientific">Cladonia borealis</name>
    <dbReference type="NCBI Taxonomy" id="184061"/>
    <lineage>
        <taxon>Eukaryota</taxon>
        <taxon>Fungi</taxon>
        <taxon>Dikarya</taxon>
        <taxon>Ascomycota</taxon>
        <taxon>Pezizomycotina</taxon>
        <taxon>Lecanoromycetes</taxon>
        <taxon>OSLEUM clade</taxon>
        <taxon>Lecanoromycetidae</taxon>
        <taxon>Lecanorales</taxon>
        <taxon>Lecanorineae</taxon>
        <taxon>Cladoniaceae</taxon>
        <taxon>Cladonia</taxon>
    </lineage>
</organism>
<dbReference type="Proteomes" id="UP001166286">
    <property type="component" value="Unassembled WGS sequence"/>
</dbReference>
<dbReference type="GO" id="GO:0008270">
    <property type="term" value="F:zinc ion binding"/>
    <property type="evidence" value="ECO:0007669"/>
    <property type="project" value="UniProtKB-KW"/>
</dbReference>
<evidence type="ECO:0000313" key="7">
    <source>
        <dbReference type="Proteomes" id="UP001166286"/>
    </source>
</evidence>
<dbReference type="PROSITE" id="PS01360">
    <property type="entry name" value="ZF_MYND_1"/>
    <property type="match status" value="1"/>
</dbReference>
<evidence type="ECO:0000259" key="5">
    <source>
        <dbReference type="PROSITE" id="PS01360"/>
    </source>
</evidence>
<sequence length="557" mass="62724">MGDEKSQWLEERRTISLELEKSPYNSESYLKRATCHERLGYPDLAASDAYRALLLTDEVFDEEGEYHDRVVEALETAVGGQDIPAANGVAGKIVNGTGRRLEADEEDHNDDHDEDESGRESRYTVVARDHARRSSVILVRALLECGDLKSAFHFVEMGLRIHPGNKELVNLKSHILGRHRSKELEKDPSWDQSKFKPREDLPEEGYVRREIYPWNDHEPDRFSERNLSFINAEIKKYAPQCEVRAVELPILSENPTTTTPLTINQLGIFTTAPIHPHTRVLLEPSVLTSSTRLHEPFCDACSTPLPPHSPTSPLPACSACEDTVFCSSTCHTRAMSLYHPAICGIQDYSISAYDPSPTLATSSLYTLLLARTIAMSETQSLHPLSLPQTKYLWGDFTPLHKPITRSLPFSFQNHIQSPLNLLSALSLDLFCPSTIQNYDTWIINTLLAKFRGVANAKMNERTGVPEVAGVHWLWSLANHSCAPNVKWEWERGGMGFVSRGGGEVVRWGPGQEGNNEEEEEQRWKGGLAVGEEVLNHYCDVDLSVRARREWAERGFLQ</sequence>
<keyword evidence="7" id="KW-1185">Reference proteome</keyword>